<organism evidence="1 2">
    <name type="scientific">Potamilus streckersoni</name>
    <dbReference type="NCBI Taxonomy" id="2493646"/>
    <lineage>
        <taxon>Eukaryota</taxon>
        <taxon>Metazoa</taxon>
        <taxon>Spiralia</taxon>
        <taxon>Lophotrochozoa</taxon>
        <taxon>Mollusca</taxon>
        <taxon>Bivalvia</taxon>
        <taxon>Autobranchia</taxon>
        <taxon>Heteroconchia</taxon>
        <taxon>Palaeoheterodonta</taxon>
        <taxon>Unionida</taxon>
        <taxon>Unionoidea</taxon>
        <taxon>Unionidae</taxon>
        <taxon>Ambleminae</taxon>
        <taxon>Lampsilini</taxon>
        <taxon>Potamilus</taxon>
    </lineage>
</organism>
<proteinExistence type="predicted"/>
<keyword evidence="2" id="KW-1185">Reference proteome</keyword>
<feature type="non-terminal residue" evidence="1">
    <location>
        <position position="70"/>
    </location>
</feature>
<dbReference type="AlphaFoldDB" id="A0AAE0S4S7"/>
<protein>
    <submittedName>
        <fullName evidence="1">Uncharacterized protein</fullName>
    </submittedName>
</protein>
<name>A0AAE0S4S7_9BIVA</name>
<dbReference type="Proteomes" id="UP001195483">
    <property type="component" value="Unassembled WGS sequence"/>
</dbReference>
<accession>A0AAE0S4S7</accession>
<comment type="caution">
    <text evidence="1">The sequence shown here is derived from an EMBL/GenBank/DDBJ whole genome shotgun (WGS) entry which is preliminary data.</text>
</comment>
<gene>
    <name evidence="1" type="ORF">CHS0354_006283</name>
</gene>
<dbReference type="EMBL" id="JAEAOA010000438">
    <property type="protein sequence ID" value="KAK3585237.1"/>
    <property type="molecule type" value="Genomic_DNA"/>
</dbReference>
<reference evidence="1" key="1">
    <citation type="journal article" date="2021" name="Genome Biol. Evol.">
        <title>A High-Quality Reference Genome for a Parasitic Bivalve with Doubly Uniparental Inheritance (Bivalvia: Unionida).</title>
        <authorList>
            <person name="Smith C.H."/>
        </authorList>
    </citation>
    <scope>NUCLEOTIDE SEQUENCE</scope>
    <source>
        <strain evidence="1">CHS0354</strain>
    </source>
</reference>
<reference evidence="1" key="3">
    <citation type="submission" date="2023-05" db="EMBL/GenBank/DDBJ databases">
        <authorList>
            <person name="Smith C.H."/>
        </authorList>
    </citation>
    <scope>NUCLEOTIDE SEQUENCE</scope>
    <source>
        <strain evidence="1">CHS0354</strain>
        <tissue evidence="1">Mantle</tissue>
    </source>
</reference>
<reference evidence="1" key="2">
    <citation type="journal article" date="2021" name="Genome Biol. Evol.">
        <title>Developing a high-quality reference genome for a parasitic bivalve with doubly uniparental inheritance (Bivalvia: Unionida).</title>
        <authorList>
            <person name="Smith C.H."/>
        </authorList>
    </citation>
    <scope>NUCLEOTIDE SEQUENCE</scope>
    <source>
        <strain evidence="1">CHS0354</strain>
        <tissue evidence="1">Mantle</tissue>
    </source>
</reference>
<sequence>MSKTDFKNDEFNDIENAHRVKGLDILLKFLRHKDTQESNGTEMELAEDFLLRDKCKELRKFQDDLKKDGT</sequence>
<evidence type="ECO:0000313" key="1">
    <source>
        <dbReference type="EMBL" id="KAK3585237.1"/>
    </source>
</evidence>
<evidence type="ECO:0000313" key="2">
    <source>
        <dbReference type="Proteomes" id="UP001195483"/>
    </source>
</evidence>